<dbReference type="Proteomes" id="UP001148838">
    <property type="component" value="Unassembled WGS sequence"/>
</dbReference>
<comment type="caution">
    <text evidence="1">The sequence shown here is derived from an EMBL/GenBank/DDBJ whole genome shotgun (WGS) entry which is preliminary data.</text>
</comment>
<evidence type="ECO:0000313" key="1">
    <source>
        <dbReference type="EMBL" id="KAJ4437137.1"/>
    </source>
</evidence>
<gene>
    <name evidence="1" type="ORF">ANN_17272</name>
</gene>
<reference evidence="1 2" key="1">
    <citation type="journal article" date="2022" name="Allergy">
        <title>Genome assembly and annotation of Periplaneta americana reveal a comprehensive cockroach allergen profile.</title>
        <authorList>
            <person name="Wang L."/>
            <person name="Xiong Q."/>
            <person name="Saelim N."/>
            <person name="Wang L."/>
            <person name="Nong W."/>
            <person name="Wan A.T."/>
            <person name="Shi M."/>
            <person name="Liu X."/>
            <person name="Cao Q."/>
            <person name="Hui J.H.L."/>
            <person name="Sookrung N."/>
            <person name="Leung T.F."/>
            <person name="Tungtrongchitr A."/>
            <person name="Tsui S.K.W."/>
        </authorList>
    </citation>
    <scope>NUCLEOTIDE SEQUENCE [LARGE SCALE GENOMIC DNA]</scope>
    <source>
        <strain evidence="1">PWHHKU_190912</strain>
    </source>
</reference>
<accession>A0ABQ8STW4</accession>
<protein>
    <submittedName>
        <fullName evidence="1">Uncharacterized protein</fullName>
    </submittedName>
</protein>
<proteinExistence type="predicted"/>
<name>A0ABQ8STW4_PERAM</name>
<sequence>MDVRKMAYQLGVRNRILNPFRGECAGRFDQFLRRHSEKLAIRKPTGTSYARAKGFNCENVGKFYDLLEAQYKQFNYPPDRVEC</sequence>
<keyword evidence="2" id="KW-1185">Reference proteome</keyword>
<dbReference type="EMBL" id="JAJSOF020000021">
    <property type="protein sequence ID" value="KAJ4437137.1"/>
    <property type="molecule type" value="Genomic_DNA"/>
</dbReference>
<evidence type="ECO:0000313" key="2">
    <source>
        <dbReference type="Proteomes" id="UP001148838"/>
    </source>
</evidence>
<organism evidence="1 2">
    <name type="scientific">Periplaneta americana</name>
    <name type="common">American cockroach</name>
    <name type="synonym">Blatta americana</name>
    <dbReference type="NCBI Taxonomy" id="6978"/>
    <lineage>
        <taxon>Eukaryota</taxon>
        <taxon>Metazoa</taxon>
        <taxon>Ecdysozoa</taxon>
        <taxon>Arthropoda</taxon>
        <taxon>Hexapoda</taxon>
        <taxon>Insecta</taxon>
        <taxon>Pterygota</taxon>
        <taxon>Neoptera</taxon>
        <taxon>Polyneoptera</taxon>
        <taxon>Dictyoptera</taxon>
        <taxon>Blattodea</taxon>
        <taxon>Blattoidea</taxon>
        <taxon>Blattidae</taxon>
        <taxon>Blattinae</taxon>
        <taxon>Periplaneta</taxon>
    </lineage>
</organism>